<feature type="transmembrane region" description="Helical" evidence="5">
    <location>
        <begin position="353"/>
        <end position="375"/>
    </location>
</feature>
<feature type="domain" description="Major facilitator superfamily (MFS) profile" evidence="6">
    <location>
        <begin position="36"/>
        <end position="443"/>
    </location>
</feature>
<dbReference type="InterPro" id="IPR050327">
    <property type="entry name" value="Proton-linked_MCT"/>
</dbReference>
<name>A0A6F8XSL4_9ACTN</name>
<protein>
    <submittedName>
        <fullName evidence="7">MFS transporter</fullName>
    </submittedName>
</protein>
<evidence type="ECO:0000256" key="3">
    <source>
        <dbReference type="ARBA" id="ARBA00022989"/>
    </source>
</evidence>
<dbReference type="AlphaFoldDB" id="A0A6F8XSL4"/>
<organism evidence="7 8">
    <name type="scientific">Phytohabitans flavus</name>
    <dbReference type="NCBI Taxonomy" id="1076124"/>
    <lineage>
        <taxon>Bacteria</taxon>
        <taxon>Bacillati</taxon>
        <taxon>Actinomycetota</taxon>
        <taxon>Actinomycetes</taxon>
        <taxon>Micromonosporales</taxon>
        <taxon>Micromonosporaceae</taxon>
    </lineage>
</organism>
<dbReference type="PANTHER" id="PTHR11360:SF304">
    <property type="entry name" value="MFS DOMAIN-CONTAINING PROTEIN"/>
    <property type="match status" value="1"/>
</dbReference>
<reference evidence="7 8" key="2">
    <citation type="submission" date="2020-03" db="EMBL/GenBank/DDBJ databases">
        <authorList>
            <person name="Ichikawa N."/>
            <person name="Kimura A."/>
            <person name="Kitahashi Y."/>
            <person name="Uohara A."/>
        </authorList>
    </citation>
    <scope>NUCLEOTIDE SEQUENCE [LARGE SCALE GENOMIC DNA]</scope>
    <source>
        <strain evidence="7 8">NBRC 107702</strain>
    </source>
</reference>
<dbReference type="EMBL" id="AP022870">
    <property type="protein sequence ID" value="BCB76824.1"/>
    <property type="molecule type" value="Genomic_DNA"/>
</dbReference>
<feature type="transmembrane region" description="Helical" evidence="5">
    <location>
        <begin position="387"/>
        <end position="412"/>
    </location>
</feature>
<evidence type="ECO:0000256" key="2">
    <source>
        <dbReference type="ARBA" id="ARBA00022692"/>
    </source>
</evidence>
<keyword evidence="4 5" id="KW-0472">Membrane</keyword>
<gene>
    <name evidence="7" type="ORF">Pflav_032340</name>
</gene>
<dbReference type="Gene3D" id="1.20.1250.20">
    <property type="entry name" value="MFS general substrate transporter like domains"/>
    <property type="match status" value="2"/>
</dbReference>
<evidence type="ECO:0000256" key="5">
    <source>
        <dbReference type="SAM" id="Phobius"/>
    </source>
</evidence>
<comment type="subcellular location">
    <subcellularLocation>
        <location evidence="1">Cell membrane</location>
        <topology evidence="1">Multi-pass membrane protein</topology>
    </subcellularLocation>
</comment>
<feature type="transmembrane region" description="Helical" evidence="5">
    <location>
        <begin position="194"/>
        <end position="214"/>
    </location>
</feature>
<dbReference type="InterPro" id="IPR020846">
    <property type="entry name" value="MFS_dom"/>
</dbReference>
<dbReference type="KEGG" id="pfla:Pflav_032340"/>
<feature type="transmembrane region" description="Helical" evidence="5">
    <location>
        <begin position="418"/>
        <end position="438"/>
    </location>
</feature>
<feature type="transmembrane region" description="Helical" evidence="5">
    <location>
        <begin position="103"/>
        <end position="123"/>
    </location>
</feature>
<feature type="transmembrane region" description="Helical" evidence="5">
    <location>
        <begin position="327"/>
        <end position="347"/>
    </location>
</feature>
<feature type="transmembrane region" description="Helical" evidence="5">
    <location>
        <begin position="294"/>
        <end position="315"/>
    </location>
</feature>
<evidence type="ECO:0000259" key="6">
    <source>
        <dbReference type="PROSITE" id="PS50850"/>
    </source>
</evidence>
<dbReference type="PROSITE" id="PS50850">
    <property type="entry name" value="MFS"/>
    <property type="match status" value="1"/>
</dbReference>
<feature type="transmembrane region" description="Helical" evidence="5">
    <location>
        <begin position="129"/>
        <end position="153"/>
    </location>
</feature>
<accession>A0A6F8XSL4</accession>
<feature type="transmembrane region" description="Helical" evidence="5">
    <location>
        <begin position="72"/>
        <end position="96"/>
    </location>
</feature>
<evidence type="ECO:0000256" key="1">
    <source>
        <dbReference type="ARBA" id="ARBA00004651"/>
    </source>
</evidence>
<proteinExistence type="predicted"/>
<dbReference type="Pfam" id="PF07690">
    <property type="entry name" value="MFS_1"/>
    <property type="match status" value="1"/>
</dbReference>
<keyword evidence="8" id="KW-1185">Reference proteome</keyword>
<keyword evidence="2 5" id="KW-0812">Transmembrane</keyword>
<feature type="transmembrane region" description="Helical" evidence="5">
    <location>
        <begin position="37"/>
        <end position="60"/>
    </location>
</feature>
<evidence type="ECO:0000256" key="4">
    <source>
        <dbReference type="ARBA" id="ARBA00023136"/>
    </source>
</evidence>
<feature type="transmembrane region" description="Helical" evidence="5">
    <location>
        <begin position="266"/>
        <end position="288"/>
    </location>
</feature>
<sequence length="456" mass="47323">MPDSSTLPSAQEVTDLYGRRYRVGESDRALLGRSRSWMVALPWAAMLAISLFQYGFGAALPTLARANGWSLWQAFAVLGLWVVCQAASSPLGAWLYRRQRQRLAVPMLAGAACCLTALVTLAHSGDLGVVLLGYSVLGGIGAGLVYMTCVATVTEWFPERIAGRVAVVGAAFGYGGIPFVVLAGYVLAPSNRTVLLDGTALVVAGVVALCGLLMRKPPKNWWPERVDPRRWAVDRRLNRSIPHNRPAARPFPPGAAVRSGMLPMMFVVVVLSAAMALFDIAYLAGAAYTQDLPPLTLVAALGVLGAANGAGRAVTSSLADRIGRRGTFGLSLLVGGVAQFGLLAAATNGNHPVALAAFAALAGAGTGAGYSLLVSLVRDWFGDDATVVNYGIVYSGKAVGGLGGVLLAGLVVATPDSAGPFVVAGCLGLLGAALTRWMRQPGLAMVRLPSPVADRS</sequence>
<reference evidence="7 8" key="1">
    <citation type="submission" date="2020-03" db="EMBL/GenBank/DDBJ databases">
        <title>Whole genome shotgun sequence of Phytohabitans flavus NBRC 107702.</title>
        <authorList>
            <person name="Komaki H."/>
            <person name="Tamura T."/>
        </authorList>
    </citation>
    <scope>NUCLEOTIDE SEQUENCE [LARGE SCALE GENOMIC DNA]</scope>
    <source>
        <strain evidence="7 8">NBRC 107702</strain>
    </source>
</reference>
<dbReference type="InterPro" id="IPR011701">
    <property type="entry name" value="MFS"/>
</dbReference>
<evidence type="ECO:0000313" key="7">
    <source>
        <dbReference type="EMBL" id="BCB76824.1"/>
    </source>
</evidence>
<evidence type="ECO:0000313" key="8">
    <source>
        <dbReference type="Proteomes" id="UP000502508"/>
    </source>
</evidence>
<dbReference type="PANTHER" id="PTHR11360">
    <property type="entry name" value="MONOCARBOXYLATE TRANSPORTER"/>
    <property type="match status" value="1"/>
</dbReference>
<dbReference type="SUPFAM" id="SSF103473">
    <property type="entry name" value="MFS general substrate transporter"/>
    <property type="match status" value="1"/>
</dbReference>
<dbReference type="Proteomes" id="UP000502508">
    <property type="component" value="Chromosome"/>
</dbReference>
<dbReference type="GO" id="GO:0005886">
    <property type="term" value="C:plasma membrane"/>
    <property type="evidence" value="ECO:0007669"/>
    <property type="project" value="UniProtKB-SubCell"/>
</dbReference>
<dbReference type="GO" id="GO:0022857">
    <property type="term" value="F:transmembrane transporter activity"/>
    <property type="evidence" value="ECO:0007669"/>
    <property type="project" value="InterPro"/>
</dbReference>
<dbReference type="InterPro" id="IPR036259">
    <property type="entry name" value="MFS_trans_sf"/>
</dbReference>
<keyword evidence="3 5" id="KW-1133">Transmembrane helix</keyword>
<feature type="transmembrane region" description="Helical" evidence="5">
    <location>
        <begin position="165"/>
        <end position="188"/>
    </location>
</feature>